<feature type="domain" description="HTH cro/C1-type" evidence="2">
    <location>
        <begin position="30"/>
        <end position="85"/>
    </location>
</feature>
<dbReference type="RefSeq" id="WP_328936336.1">
    <property type="nucleotide sequence ID" value="NZ_CP108133.1"/>
</dbReference>
<evidence type="ECO:0000256" key="1">
    <source>
        <dbReference type="SAM" id="MobiDB-lite"/>
    </source>
</evidence>
<name>A0ABZ1JB59_9ACTN</name>
<dbReference type="Pfam" id="PF12900">
    <property type="entry name" value="Pyridox_ox_2"/>
    <property type="match status" value="1"/>
</dbReference>
<dbReference type="InterPro" id="IPR012349">
    <property type="entry name" value="Split_barrel_FMN-bd"/>
</dbReference>
<dbReference type="Gene3D" id="2.30.110.10">
    <property type="entry name" value="Electron Transport, Fmn-binding Protein, Chain A"/>
    <property type="match status" value="1"/>
</dbReference>
<evidence type="ECO:0000313" key="4">
    <source>
        <dbReference type="Proteomes" id="UP001432166"/>
    </source>
</evidence>
<dbReference type="InterPro" id="IPR024747">
    <property type="entry name" value="Pyridox_Oxase-rel"/>
</dbReference>
<dbReference type="PROSITE" id="PS50943">
    <property type="entry name" value="HTH_CROC1"/>
    <property type="match status" value="1"/>
</dbReference>
<dbReference type="InterPro" id="IPR010982">
    <property type="entry name" value="Lambda_DNA-bd_dom_sf"/>
</dbReference>
<dbReference type="Gene3D" id="1.10.260.40">
    <property type="entry name" value="lambda repressor-like DNA-binding domains"/>
    <property type="match status" value="1"/>
</dbReference>
<proteinExistence type="predicted"/>
<protein>
    <submittedName>
        <fullName evidence="3">Pyridoxamine 5'-phosphate oxidase family protein</fullName>
    </submittedName>
</protein>
<feature type="compositionally biased region" description="Low complexity" evidence="1">
    <location>
        <begin position="1"/>
        <end position="11"/>
    </location>
</feature>
<evidence type="ECO:0000313" key="3">
    <source>
        <dbReference type="EMBL" id="WTP46948.1"/>
    </source>
</evidence>
<evidence type="ECO:0000259" key="2">
    <source>
        <dbReference type="PROSITE" id="PS50943"/>
    </source>
</evidence>
<dbReference type="CDD" id="cd00093">
    <property type="entry name" value="HTH_XRE"/>
    <property type="match status" value="1"/>
</dbReference>
<dbReference type="Proteomes" id="UP001432166">
    <property type="component" value="Chromosome"/>
</dbReference>
<reference evidence="3" key="1">
    <citation type="submission" date="2022-10" db="EMBL/GenBank/DDBJ databases">
        <title>The complete genomes of actinobacterial strains from the NBC collection.</title>
        <authorList>
            <person name="Joergensen T.S."/>
            <person name="Alvarez Arevalo M."/>
            <person name="Sterndorff E.B."/>
            <person name="Faurdal D."/>
            <person name="Vuksanovic O."/>
            <person name="Mourched A.-S."/>
            <person name="Charusanti P."/>
            <person name="Shaw S."/>
            <person name="Blin K."/>
            <person name="Weber T."/>
        </authorList>
    </citation>
    <scope>NUCLEOTIDE SEQUENCE</scope>
    <source>
        <strain evidence="3">NBC_00189</strain>
    </source>
</reference>
<accession>A0ABZ1JB59</accession>
<dbReference type="SUPFAM" id="SSF47413">
    <property type="entry name" value="lambda repressor-like DNA-binding domains"/>
    <property type="match status" value="1"/>
</dbReference>
<organism evidence="3 4">
    <name type="scientific">Streptomyces tauricus</name>
    <dbReference type="NCBI Taxonomy" id="68274"/>
    <lineage>
        <taxon>Bacteria</taxon>
        <taxon>Bacillati</taxon>
        <taxon>Actinomycetota</taxon>
        <taxon>Actinomycetes</taxon>
        <taxon>Kitasatosporales</taxon>
        <taxon>Streptomycetaceae</taxon>
        <taxon>Streptomyces</taxon>
        <taxon>Streptomyces aurantiacus group</taxon>
    </lineage>
</organism>
<dbReference type="InterPro" id="IPR001387">
    <property type="entry name" value="Cro/C1-type_HTH"/>
</dbReference>
<dbReference type="EMBL" id="CP108133">
    <property type="protein sequence ID" value="WTP46948.1"/>
    <property type="molecule type" value="Genomic_DNA"/>
</dbReference>
<keyword evidence="4" id="KW-1185">Reference proteome</keyword>
<dbReference type="SUPFAM" id="SSF50475">
    <property type="entry name" value="FMN-binding split barrel"/>
    <property type="match status" value="1"/>
</dbReference>
<gene>
    <name evidence="3" type="ORF">OG288_00560</name>
</gene>
<dbReference type="SMART" id="SM00530">
    <property type="entry name" value="HTH_XRE"/>
    <property type="match status" value="1"/>
</dbReference>
<sequence>MVDQPPSNQSPSKPPDAARDAPLGDLGRRLTLRRGELGLSREETASRTGMAVSYIRYLEEHPGAAPDAGIFRRLAGALSTTVAALAGGSTGLPAGTGRASRNAEFTGLTAGESRSLLRTHGVGRIAVSTSEGPAVVPVNYSVMEGVIVFRTAPGTTPSLAAGHRVAFEVDRVDDALSEGWSVLVRGDAHVVTDPEAARLLTELAHSTPWSGGERDLWIRIDPVAVTGRRITA</sequence>
<feature type="region of interest" description="Disordered" evidence="1">
    <location>
        <begin position="1"/>
        <end position="27"/>
    </location>
</feature>